<proteinExistence type="predicted"/>
<organism evidence="2 3">
    <name type="scientific">Kineosporia succinea</name>
    <dbReference type="NCBI Taxonomy" id="84632"/>
    <lineage>
        <taxon>Bacteria</taxon>
        <taxon>Bacillati</taxon>
        <taxon>Actinomycetota</taxon>
        <taxon>Actinomycetes</taxon>
        <taxon>Kineosporiales</taxon>
        <taxon>Kineosporiaceae</taxon>
        <taxon>Kineosporia</taxon>
    </lineage>
</organism>
<dbReference type="Pfam" id="PF00583">
    <property type="entry name" value="Acetyltransf_1"/>
    <property type="match status" value="1"/>
</dbReference>
<dbReference type="Gene3D" id="3.40.630.30">
    <property type="match status" value="1"/>
</dbReference>
<protein>
    <submittedName>
        <fullName evidence="2">Ribosomal protein S18 acetylase RimI-like enzyme</fullName>
    </submittedName>
</protein>
<dbReference type="EMBL" id="JAUSQZ010000001">
    <property type="protein sequence ID" value="MDP9828641.1"/>
    <property type="molecule type" value="Genomic_DNA"/>
</dbReference>
<keyword evidence="3" id="KW-1185">Reference proteome</keyword>
<dbReference type="SUPFAM" id="SSF55729">
    <property type="entry name" value="Acyl-CoA N-acyltransferases (Nat)"/>
    <property type="match status" value="1"/>
</dbReference>
<gene>
    <name evidence="2" type="ORF">J2S57_004390</name>
</gene>
<dbReference type="InterPro" id="IPR000182">
    <property type="entry name" value="GNAT_dom"/>
</dbReference>
<feature type="domain" description="N-acetyltransferase" evidence="1">
    <location>
        <begin position="134"/>
        <end position="265"/>
    </location>
</feature>
<dbReference type="CDD" id="cd04301">
    <property type="entry name" value="NAT_SF"/>
    <property type="match status" value="1"/>
</dbReference>
<comment type="caution">
    <text evidence="2">The sequence shown here is derived from an EMBL/GenBank/DDBJ whole genome shotgun (WGS) entry which is preliminary data.</text>
</comment>
<evidence type="ECO:0000313" key="2">
    <source>
        <dbReference type="EMBL" id="MDP9828641.1"/>
    </source>
</evidence>
<evidence type="ECO:0000259" key="1">
    <source>
        <dbReference type="PROSITE" id="PS51186"/>
    </source>
</evidence>
<dbReference type="InterPro" id="IPR016181">
    <property type="entry name" value="Acyl_CoA_acyltransferase"/>
</dbReference>
<sequence>MTGAGVTGARVASRAELMVDQAVSGFARAIETLGAVTPSGSAQRFGDAVAVTTGAKLASLNYVMAMGRTPTKDDVVAAASALRATGLPWGMEFRTDPGPEITELAAGLGLHTLSRPVFMVAAADDLVLGETSRVGVEAVGADRWEEYTRVLTQGFETPEGVFGTLMGGPVLDVPGFTGYLAFSDEGTAVGTGMATITEDGALSVFNIAVVPSARGRGVGRALTGTALEDGLDRGARVACLQTSAMGRPLYESLGLREAEAWYTFG</sequence>
<dbReference type="Proteomes" id="UP001235712">
    <property type="component" value="Unassembled WGS sequence"/>
</dbReference>
<accession>A0ABT9P7F7</accession>
<dbReference type="PROSITE" id="PS51186">
    <property type="entry name" value="GNAT"/>
    <property type="match status" value="1"/>
</dbReference>
<reference evidence="2 3" key="1">
    <citation type="submission" date="2023-07" db="EMBL/GenBank/DDBJ databases">
        <title>Sequencing the genomes of 1000 actinobacteria strains.</title>
        <authorList>
            <person name="Klenk H.-P."/>
        </authorList>
    </citation>
    <scope>NUCLEOTIDE SEQUENCE [LARGE SCALE GENOMIC DNA]</scope>
    <source>
        <strain evidence="2 3">DSM 44388</strain>
    </source>
</reference>
<name>A0ABT9P7F7_9ACTN</name>
<evidence type="ECO:0000313" key="3">
    <source>
        <dbReference type="Proteomes" id="UP001235712"/>
    </source>
</evidence>
<dbReference type="RefSeq" id="WP_307246022.1">
    <property type="nucleotide sequence ID" value="NZ_JAUSQZ010000001.1"/>
</dbReference>